<reference evidence="2" key="1">
    <citation type="journal article" date="2024" name="BMC Genomics">
        <title>Functional annotation of a divergent genome using sequence and structure-based similarity.</title>
        <authorList>
            <person name="Svedberg D."/>
            <person name="Winiger R.R."/>
            <person name="Berg A."/>
            <person name="Sharma H."/>
            <person name="Tellgren-Roth C."/>
            <person name="Debrunner-Vossbrinck B.A."/>
            <person name="Vossbrinck C.R."/>
            <person name="Barandun J."/>
        </authorList>
    </citation>
    <scope>NUCLEOTIDE SEQUENCE</scope>
    <source>
        <strain evidence="2">Illinois isolate</strain>
    </source>
</reference>
<protein>
    <submittedName>
        <fullName evidence="2">Membrane protein</fullName>
    </submittedName>
</protein>
<proteinExistence type="predicted"/>
<evidence type="ECO:0000313" key="2">
    <source>
        <dbReference type="EMBL" id="WUR03157.1"/>
    </source>
</evidence>
<evidence type="ECO:0000313" key="3">
    <source>
        <dbReference type="Proteomes" id="UP001334084"/>
    </source>
</evidence>
<dbReference type="AlphaFoldDB" id="A0AAX4JB66"/>
<keyword evidence="1" id="KW-0812">Transmembrane</keyword>
<organism evidence="2 3">
    <name type="scientific">Vairimorpha necatrix</name>
    <dbReference type="NCBI Taxonomy" id="6039"/>
    <lineage>
        <taxon>Eukaryota</taxon>
        <taxon>Fungi</taxon>
        <taxon>Fungi incertae sedis</taxon>
        <taxon>Microsporidia</taxon>
        <taxon>Nosematidae</taxon>
        <taxon>Vairimorpha</taxon>
    </lineage>
</organism>
<evidence type="ECO:0000256" key="1">
    <source>
        <dbReference type="SAM" id="Phobius"/>
    </source>
</evidence>
<name>A0AAX4JB66_9MICR</name>
<keyword evidence="1" id="KW-0472">Membrane</keyword>
<accession>A0AAX4JB66</accession>
<dbReference type="Pfam" id="PF17009">
    <property type="entry name" value="DUF5090"/>
    <property type="match status" value="1"/>
</dbReference>
<feature type="transmembrane region" description="Helical" evidence="1">
    <location>
        <begin position="84"/>
        <end position="107"/>
    </location>
</feature>
<keyword evidence="3" id="KW-1185">Reference proteome</keyword>
<feature type="transmembrane region" description="Helical" evidence="1">
    <location>
        <begin position="141"/>
        <end position="163"/>
    </location>
</feature>
<gene>
    <name evidence="2" type="ORF">VNE69_03366</name>
</gene>
<dbReference type="RefSeq" id="XP_065329302.1">
    <property type="nucleotide sequence ID" value="XM_065473230.1"/>
</dbReference>
<keyword evidence="1" id="KW-1133">Transmembrane helix</keyword>
<feature type="transmembrane region" description="Helical" evidence="1">
    <location>
        <begin position="114"/>
        <end position="135"/>
    </location>
</feature>
<sequence>MGDQDENVKNQAMEQAELAEMKVNEAVSNIEKSKLGNNLPTDIQSIHITDIIKLLIVNGIFNIFSLYLIFGTEYNNALTFIRKTLHFCFIISFFLSYVLSVACYIGGVQELYKFILFTMVVKTGIAFFLFLGFSLPSFTNIIVSLLYCSYLAFQDMVLLYYIGIYLKRLASDKYDDYGVKITNKAAEKV</sequence>
<dbReference type="KEGG" id="vnx:VNE69_03366"/>
<dbReference type="InterPro" id="IPR031539">
    <property type="entry name" value="DUF5090"/>
</dbReference>
<dbReference type="EMBL" id="CP142728">
    <property type="protein sequence ID" value="WUR03157.1"/>
    <property type="molecule type" value="Genomic_DNA"/>
</dbReference>
<dbReference type="Proteomes" id="UP001334084">
    <property type="component" value="Chromosome 3"/>
</dbReference>
<dbReference type="GeneID" id="90540962"/>
<feature type="transmembrane region" description="Helical" evidence="1">
    <location>
        <begin position="51"/>
        <end position="72"/>
    </location>
</feature>